<evidence type="ECO:0000313" key="2">
    <source>
        <dbReference type="Proteomes" id="UP000004459"/>
    </source>
</evidence>
<comment type="caution">
    <text evidence="1">The sequence shown here is derived from an EMBL/GenBank/DDBJ whole genome shotgun (WGS) entry which is preliminary data.</text>
</comment>
<organism evidence="1 2">
    <name type="scientific">Flavonifractor plautii ATCC 29863</name>
    <dbReference type="NCBI Taxonomy" id="411475"/>
    <lineage>
        <taxon>Bacteria</taxon>
        <taxon>Bacillati</taxon>
        <taxon>Bacillota</taxon>
        <taxon>Clostridia</taxon>
        <taxon>Eubacteriales</taxon>
        <taxon>Oscillospiraceae</taxon>
        <taxon>Flavonifractor</taxon>
    </lineage>
</organism>
<accession>G9YVM6</accession>
<protein>
    <submittedName>
        <fullName evidence="1">Uncharacterized protein</fullName>
    </submittedName>
</protein>
<gene>
    <name evidence="1" type="ORF">HMPREF0372_03591</name>
</gene>
<dbReference type="HOGENOM" id="CLU_3118093_0_0_9"/>
<name>G9YVM6_FLAPL</name>
<evidence type="ECO:0000313" key="1">
    <source>
        <dbReference type="EMBL" id="EHM40019.1"/>
    </source>
</evidence>
<dbReference type="Proteomes" id="UP000004459">
    <property type="component" value="Unassembled WGS sequence"/>
</dbReference>
<dbReference type="AlphaFoldDB" id="G9YVM6"/>
<dbReference type="EMBL" id="AGCK01000298">
    <property type="protein sequence ID" value="EHM40019.1"/>
    <property type="molecule type" value="Genomic_DNA"/>
</dbReference>
<proteinExistence type="predicted"/>
<sequence>MPSPGLNSGDQGHYEYALQQFPECGNCKKYPPESMDSGGLQEKLQSKYFY</sequence>
<reference evidence="1 2" key="1">
    <citation type="submission" date="2011-08" db="EMBL/GenBank/DDBJ databases">
        <authorList>
            <person name="Weinstock G."/>
            <person name="Sodergren E."/>
            <person name="Clifton S."/>
            <person name="Fulton L."/>
            <person name="Fulton B."/>
            <person name="Courtney L."/>
            <person name="Fronick C."/>
            <person name="Harrison M."/>
            <person name="Strong C."/>
            <person name="Farmer C."/>
            <person name="Delahaunty K."/>
            <person name="Markovic C."/>
            <person name="Hall O."/>
            <person name="Minx P."/>
            <person name="Tomlinson C."/>
            <person name="Mitreva M."/>
            <person name="Hou S."/>
            <person name="Chen J."/>
            <person name="Wollam A."/>
            <person name="Pepin K.H."/>
            <person name="Johnson M."/>
            <person name="Bhonagiri V."/>
            <person name="Zhang X."/>
            <person name="Suruliraj S."/>
            <person name="Warren W."/>
            <person name="Chinwalla A."/>
            <person name="Mardis E.R."/>
            <person name="Wilson R.K."/>
        </authorList>
    </citation>
    <scope>NUCLEOTIDE SEQUENCE [LARGE SCALE GENOMIC DNA]</scope>
    <source>
        <strain evidence="1 2">ATCC 29863</strain>
    </source>
</reference>